<evidence type="ECO:0000256" key="11">
    <source>
        <dbReference type="NCBIfam" id="TIGR02067"/>
    </source>
</evidence>
<dbReference type="CDD" id="cd01641">
    <property type="entry name" value="Bacterial_IMPase_like_1"/>
    <property type="match status" value="1"/>
</dbReference>
<evidence type="ECO:0000256" key="2">
    <source>
        <dbReference type="ARBA" id="ARBA00004970"/>
    </source>
</evidence>
<keyword evidence="8 12" id="KW-0460">Magnesium</keyword>
<reference evidence="13 14" key="1">
    <citation type="submission" date="2019-02" db="EMBL/GenBank/DDBJ databases">
        <title>Deep-cultivation of Planctomycetes and their phenomic and genomic characterization uncovers novel biology.</title>
        <authorList>
            <person name="Wiegand S."/>
            <person name="Jogler M."/>
            <person name="Boedeker C."/>
            <person name="Pinto D."/>
            <person name="Vollmers J."/>
            <person name="Rivas-Marin E."/>
            <person name="Kohn T."/>
            <person name="Peeters S.H."/>
            <person name="Heuer A."/>
            <person name="Rast P."/>
            <person name="Oberbeckmann S."/>
            <person name="Bunk B."/>
            <person name="Jeske O."/>
            <person name="Meyerdierks A."/>
            <person name="Storesund J.E."/>
            <person name="Kallscheuer N."/>
            <person name="Luecker S."/>
            <person name="Lage O.M."/>
            <person name="Pohl T."/>
            <person name="Merkel B.J."/>
            <person name="Hornburger P."/>
            <person name="Mueller R.-W."/>
            <person name="Bruemmer F."/>
            <person name="Labrenz M."/>
            <person name="Spormann A.M."/>
            <person name="Op den Camp H."/>
            <person name="Overmann J."/>
            <person name="Amann R."/>
            <person name="Jetten M.S.M."/>
            <person name="Mascher T."/>
            <person name="Medema M.H."/>
            <person name="Devos D.P."/>
            <person name="Kaster A.-K."/>
            <person name="Ovreas L."/>
            <person name="Rohde M."/>
            <person name="Galperin M.Y."/>
            <person name="Jogler C."/>
        </authorList>
    </citation>
    <scope>NUCLEOTIDE SEQUENCE [LARGE SCALE GENOMIC DNA]</scope>
    <source>
        <strain evidence="13 14">V22</strain>
    </source>
</reference>
<evidence type="ECO:0000256" key="5">
    <source>
        <dbReference type="ARBA" id="ARBA00022605"/>
    </source>
</evidence>
<dbReference type="SUPFAM" id="SSF56655">
    <property type="entry name" value="Carbohydrate phosphatase"/>
    <property type="match status" value="1"/>
</dbReference>
<feature type="binding site" evidence="12">
    <location>
        <position position="219"/>
    </location>
    <ligand>
        <name>Mg(2+)</name>
        <dbReference type="ChEBI" id="CHEBI:18420"/>
        <label>1</label>
        <note>catalytic</note>
    </ligand>
</feature>
<keyword evidence="7 13" id="KW-0378">Hydrolase</keyword>
<keyword evidence="14" id="KW-1185">Reference proteome</keyword>
<dbReference type="Gene3D" id="3.30.540.10">
    <property type="entry name" value="Fructose-1,6-Bisphosphatase, subunit A, domain 1"/>
    <property type="match status" value="1"/>
</dbReference>
<accession>A0A517T9J4</accession>
<dbReference type="Proteomes" id="UP000319976">
    <property type="component" value="Chromosome"/>
</dbReference>
<feature type="binding site" evidence="12">
    <location>
        <position position="91"/>
    </location>
    <ligand>
        <name>Mg(2+)</name>
        <dbReference type="ChEBI" id="CHEBI:18420"/>
        <label>1</label>
        <note>catalytic</note>
    </ligand>
</feature>
<comment type="pathway">
    <text evidence="2">Amino-acid biosynthesis; L-histidine biosynthesis; L-histidine from 5-phospho-alpha-D-ribose 1-diphosphate: step 8/9.</text>
</comment>
<organism evidence="13 14">
    <name type="scientific">Calycomorphotria hydatis</name>
    <dbReference type="NCBI Taxonomy" id="2528027"/>
    <lineage>
        <taxon>Bacteria</taxon>
        <taxon>Pseudomonadati</taxon>
        <taxon>Planctomycetota</taxon>
        <taxon>Planctomycetia</taxon>
        <taxon>Planctomycetales</taxon>
        <taxon>Planctomycetaceae</taxon>
        <taxon>Calycomorphotria</taxon>
    </lineage>
</organism>
<dbReference type="PANTHER" id="PTHR43200">
    <property type="entry name" value="PHOSPHATASE"/>
    <property type="match status" value="1"/>
</dbReference>
<dbReference type="GO" id="GO:0000105">
    <property type="term" value="P:L-histidine biosynthetic process"/>
    <property type="evidence" value="ECO:0007669"/>
    <property type="project" value="UniProtKB-UniRule"/>
</dbReference>
<evidence type="ECO:0000256" key="7">
    <source>
        <dbReference type="ARBA" id="ARBA00022801"/>
    </source>
</evidence>
<dbReference type="OrthoDB" id="9772456at2"/>
<dbReference type="GO" id="GO:0046872">
    <property type="term" value="F:metal ion binding"/>
    <property type="evidence" value="ECO:0007669"/>
    <property type="project" value="UniProtKB-KW"/>
</dbReference>
<keyword evidence="6 12" id="KW-0479">Metal-binding</keyword>
<evidence type="ECO:0000256" key="4">
    <source>
        <dbReference type="ARBA" id="ARBA00013085"/>
    </source>
</evidence>
<evidence type="ECO:0000256" key="12">
    <source>
        <dbReference type="PIRSR" id="PIRSR600760-2"/>
    </source>
</evidence>
<dbReference type="KEGG" id="chya:V22_22840"/>
<evidence type="ECO:0000256" key="8">
    <source>
        <dbReference type="ARBA" id="ARBA00022842"/>
    </source>
</evidence>
<dbReference type="PRINTS" id="PR00377">
    <property type="entry name" value="IMPHPHTASES"/>
</dbReference>
<dbReference type="Gene3D" id="3.40.190.80">
    <property type="match status" value="1"/>
</dbReference>
<dbReference type="RefSeq" id="WP_145262703.1">
    <property type="nucleotide sequence ID" value="NZ_CP036316.1"/>
</dbReference>
<evidence type="ECO:0000313" key="14">
    <source>
        <dbReference type="Proteomes" id="UP000319976"/>
    </source>
</evidence>
<evidence type="ECO:0000256" key="3">
    <source>
        <dbReference type="ARBA" id="ARBA00009759"/>
    </source>
</evidence>
<name>A0A517T9J4_9PLAN</name>
<dbReference type="InterPro" id="IPR011809">
    <property type="entry name" value="His_9_proposed"/>
</dbReference>
<gene>
    <name evidence="13" type="primary">hisN</name>
    <name evidence="13" type="ORF">V22_22840</name>
</gene>
<comment type="similarity">
    <text evidence="3">Belongs to the inositol monophosphatase superfamily.</text>
</comment>
<evidence type="ECO:0000256" key="1">
    <source>
        <dbReference type="ARBA" id="ARBA00001946"/>
    </source>
</evidence>
<dbReference type="AlphaFoldDB" id="A0A517T9J4"/>
<dbReference type="PROSITE" id="PS00629">
    <property type="entry name" value="IMP_1"/>
    <property type="match status" value="1"/>
</dbReference>
<dbReference type="InterPro" id="IPR020583">
    <property type="entry name" value="Inositol_monoP_metal-BS"/>
</dbReference>
<dbReference type="InterPro" id="IPR051090">
    <property type="entry name" value="Inositol_monoP_superfamily"/>
</dbReference>
<dbReference type="EC" id="3.1.3.15" evidence="4 11"/>
<comment type="cofactor">
    <cofactor evidence="1 12">
        <name>Mg(2+)</name>
        <dbReference type="ChEBI" id="CHEBI:18420"/>
    </cofactor>
</comment>
<feature type="binding site" evidence="12">
    <location>
        <position position="73"/>
    </location>
    <ligand>
        <name>Mg(2+)</name>
        <dbReference type="ChEBI" id="CHEBI:18420"/>
        <label>1</label>
        <note>catalytic</note>
    </ligand>
</feature>
<dbReference type="NCBIfam" id="TIGR02067">
    <property type="entry name" value="his_9_HisN"/>
    <property type="match status" value="1"/>
</dbReference>
<dbReference type="UniPathway" id="UPA00031">
    <property type="reaction ID" value="UER00013"/>
</dbReference>
<feature type="binding site" evidence="12">
    <location>
        <position position="92"/>
    </location>
    <ligand>
        <name>Mg(2+)</name>
        <dbReference type="ChEBI" id="CHEBI:18420"/>
        <label>1</label>
        <note>catalytic</note>
    </ligand>
</feature>
<keyword evidence="9" id="KW-0368">Histidine biosynthesis</keyword>
<keyword evidence="5" id="KW-0028">Amino-acid biosynthesis</keyword>
<feature type="binding site" evidence="12">
    <location>
        <position position="89"/>
    </location>
    <ligand>
        <name>Mg(2+)</name>
        <dbReference type="ChEBI" id="CHEBI:18420"/>
        <label>1</label>
        <note>catalytic</note>
    </ligand>
</feature>
<dbReference type="InterPro" id="IPR000760">
    <property type="entry name" value="Inositol_monophosphatase-like"/>
</dbReference>
<evidence type="ECO:0000313" key="13">
    <source>
        <dbReference type="EMBL" id="QDT65038.1"/>
    </source>
</evidence>
<dbReference type="PANTHER" id="PTHR43200:SF6">
    <property type="entry name" value="3'(2'),5'-BISPHOSPHATE NUCLEOTIDASE"/>
    <property type="match status" value="1"/>
</dbReference>
<dbReference type="Pfam" id="PF00459">
    <property type="entry name" value="Inositol_P"/>
    <property type="match status" value="1"/>
</dbReference>
<evidence type="ECO:0000256" key="9">
    <source>
        <dbReference type="ARBA" id="ARBA00023102"/>
    </source>
</evidence>
<comment type="catalytic activity">
    <reaction evidence="10">
        <text>L-histidinol phosphate + H2O = L-histidinol + phosphate</text>
        <dbReference type="Rhea" id="RHEA:14465"/>
        <dbReference type="ChEBI" id="CHEBI:15377"/>
        <dbReference type="ChEBI" id="CHEBI:43474"/>
        <dbReference type="ChEBI" id="CHEBI:57699"/>
        <dbReference type="ChEBI" id="CHEBI:57980"/>
        <dbReference type="EC" id="3.1.3.15"/>
    </reaction>
</comment>
<evidence type="ECO:0000256" key="10">
    <source>
        <dbReference type="ARBA" id="ARBA00049158"/>
    </source>
</evidence>
<dbReference type="EMBL" id="CP036316">
    <property type="protein sequence ID" value="QDT65038.1"/>
    <property type="molecule type" value="Genomic_DNA"/>
</dbReference>
<dbReference type="GO" id="GO:0004401">
    <property type="term" value="F:histidinol-phosphatase activity"/>
    <property type="evidence" value="ECO:0007669"/>
    <property type="project" value="UniProtKB-UniRule"/>
</dbReference>
<evidence type="ECO:0000256" key="6">
    <source>
        <dbReference type="ARBA" id="ARBA00022723"/>
    </source>
</evidence>
<proteinExistence type="inferred from homology"/>
<protein>
    <recommendedName>
        <fullName evidence="4 11">Histidinol-phosphatase</fullName>
        <ecNumber evidence="4 11">3.1.3.15</ecNumber>
    </recommendedName>
</protein>
<sequence length="265" mass="29121">MSSVDRAVQERLDFGVQAARDISPFIMEHFQSPDLVVENKEDESPVTVADKGAEERLRDKINEKFPGDGVLGEEFDEVPSQNGFRWILDPIDGTKSFVHGVPLFGTLIGLEQDGETVMGISRFPALDEVCYAAKGGGAWWQIRDKAPRAAKVKDQSSLSESVFTTTTMRRWDQLGRKQVFEHLCANAKLTRGWGDCYGHCLVATGRTQLMIDPAMSVWDAAALLPIVEEAGGHFVSWKGEATSYGGNGLSVVPGLYDEVIKLLAE</sequence>